<dbReference type="EMBL" id="VIGX01000026">
    <property type="protein sequence ID" value="TWS25603.1"/>
    <property type="molecule type" value="Genomic_DNA"/>
</dbReference>
<name>A0A5C5RT13_9ACTN</name>
<dbReference type="RefSeq" id="WP_146489277.1">
    <property type="nucleotide sequence ID" value="NZ_VIGX01000026.1"/>
</dbReference>
<proteinExistence type="predicted"/>
<feature type="compositionally biased region" description="Basic residues" evidence="1">
    <location>
        <begin position="54"/>
        <end position="67"/>
    </location>
</feature>
<keyword evidence="3" id="KW-1185">Reference proteome</keyword>
<reference evidence="2 3" key="1">
    <citation type="submission" date="2019-06" db="EMBL/GenBank/DDBJ databases">
        <title>Tsukamurella conjunctivitidis sp. nov., Tsukamurella assacharolytica sp. nov. and Tsukamurella sputae sp. nov. isolated from patients with conjunctivitis, bacteraemia (lymphoma) and respiratory infection (sputum) in Hong Kong.</title>
        <authorList>
            <person name="Teng J.L.L."/>
            <person name="Lee H.H."/>
            <person name="Fong J.Y.H."/>
            <person name="Fok K.M.N."/>
            <person name="Lau S.K.P."/>
            <person name="Woo P.C.Y."/>
        </authorList>
    </citation>
    <scope>NUCLEOTIDE SEQUENCE [LARGE SCALE GENOMIC DNA]</scope>
    <source>
        <strain evidence="2 3">HKU72</strain>
    </source>
</reference>
<accession>A0A5C5RT13</accession>
<feature type="region of interest" description="Disordered" evidence="1">
    <location>
        <begin position="48"/>
        <end position="67"/>
    </location>
</feature>
<dbReference type="Proteomes" id="UP000319375">
    <property type="component" value="Unassembled WGS sequence"/>
</dbReference>
<evidence type="ECO:0000313" key="3">
    <source>
        <dbReference type="Proteomes" id="UP000319375"/>
    </source>
</evidence>
<protein>
    <submittedName>
        <fullName evidence="2">Uncharacterized protein</fullName>
    </submittedName>
</protein>
<evidence type="ECO:0000313" key="2">
    <source>
        <dbReference type="EMBL" id="TWS25603.1"/>
    </source>
</evidence>
<dbReference type="AlphaFoldDB" id="A0A5C5RT13"/>
<gene>
    <name evidence="2" type="ORF">FK530_23065</name>
</gene>
<evidence type="ECO:0000256" key="1">
    <source>
        <dbReference type="SAM" id="MobiDB-lite"/>
    </source>
</evidence>
<sequence length="67" mass="7750">MSLNEEQVRQIVRDEIAIGLKQCLIASLDAEIAARKRVQTAIAEHRAEVEAAKQKRTRRFSRKRHQP</sequence>
<organism evidence="2 3">
    <name type="scientific">Tsukamurella conjunctivitidis</name>
    <dbReference type="NCBI Taxonomy" id="2592068"/>
    <lineage>
        <taxon>Bacteria</taxon>
        <taxon>Bacillati</taxon>
        <taxon>Actinomycetota</taxon>
        <taxon>Actinomycetes</taxon>
        <taxon>Mycobacteriales</taxon>
        <taxon>Tsukamurellaceae</taxon>
        <taxon>Tsukamurella</taxon>
    </lineage>
</organism>
<comment type="caution">
    <text evidence="2">The sequence shown here is derived from an EMBL/GenBank/DDBJ whole genome shotgun (WGS) entry which is preliminary data.</text>
</comment>